<keyword evidence="1" id="KW-0479">Metal-binding</keyword>
<accession>A0A7J0H5F2</accession>
<evidence type="ECO:0000313" key="4">
    <source>
        <dbReference type="EMBL" id="GFZ18320.1"/>
    </source>
</evidence>
<keyword evidence="2" id="KW-0378">Hydrolase</keyword>
<dbReference type="FunFam" id="3.40.630.50:FF:000001">
    <property type="entry name" value="D-aminoacyl-tRNA deacylase"/>
    <property type="match status" value="1"/>
</dbReference>
<dbReference type="GO" id="GO:0046872">
    <property type="term" value="F:metal ion binding"/>
    <property type="evidence" value="ECO:0007669"/>
    <property type="project" value="UniProtKB-KW"/>
</dbReference>
<dbReference type="PANTHER" id="PTHR34667:SF1">
    <property type="entry name" value="D-AMINOACYL-TRNA DEACYLASE"/>
    <property type="match status" value="1"/>
</dbReference>
<protein>
    <submittedName>
        <fullName evidence="4">D-aminoacyl-tRNA deacylase</fullName>
    </submittedName>
</protein>
<keyword evidence="5" id="KW-1185">Reference proteome</keyword>
<dbReference type="PIRSF" id="PIRSF016210">
    <property type="entry name" value="UCP016210"/>
    <property type="match status" value="1"/>
</dbReference>
<name>A0A7J0H5F2_9ERIC</name>
<evidence type="ECO:0000313" key="5">
    <source>
        <dbReference type="Proteomes" id="UP000585474"/>
    </source>
</evidence>
<dbReference type="InterPro" id="IPR007508">
    <property type="entry name" value="DtdA"/>
</dbReference>
<dbReference type="GO" id="GO:0051499">
    <property type="term" value="F:D-aminoacyl-tRNA deacylase activity"/>
    <property type="evidence" value="ECO:0007669"/>
    <property type="project" value="InterPro"/>
</dbReference>
<dbReference type="PANTHER" id="PTHR34667">
    <property type="entry name" value="D-AMINOACYL-TRNA DEACYLASE"/>
    <property type="match status" value="1"/>
</dbReference>
<gene>
    <name evidence="4" type="ORF">Acr_27g0000590</name>
</gene>
<evidence type="ECO:0000256" key="3">
    <source>
        <dbReference type="ARBA" id="ARBA00022833"/>
    </source>
</evidence>
<dbReference type="OrthoDB" id="192183at2759"/>
<dbReference type="Pfam" id="PF04414">
    <property type="entry name" value="tRNA_deacylase"/>
    <property type="match status" value="1"/>
</dbReference>
<dbReference type="Gene3D" id="3.40.630.50">
    <property type="entry name" value="AF0625-like"/>
    <property type="match status" value="1"/>
</dbReference>
<comment type="caution">
    <text evidence="4">The sequence shown here is derived from an EMBL/GenBank/DDBJ whole genome shotgun (WGS) entry which is preliminary data.</text>
</comment>
<dbReference type="SUPFAM" id="SSF142535">
    <property type="entry name" value="AF0625-like"/>
    <property type="match status" value="1"/>
</dbReference>
<sequence>MVTLVVATTIDPASIGPASALLAMPGWQSGPTFQGIRSFVNGEVRLLEHDKSIVEEDNLDKRWEESTSEVVDELVFLSKHTAVSNRPALTVHPIGVPHLHEGEVPPQGGKPGWAAPPSPRIGAWLKLLKKIAESRGLVPEFEVTLEATHHGPETNKPTMFVEIGSTEEYWTRQDAANVIALLVWEGLGLGGGASVGNWSSKNDKNKVLLGIGGGHYVPRHMDIIQKDGVWVGHLLSGYSLPMEDPTRSKEVNAQVIGGTWRQAIKVAFEATEAAFPGGEIFAHLDQK</sequence>
<dbReference type="AlphaFoldDB" id="A0A7J0H5F2"/>
<proteinExistence type="predicted"/>
<reference evidence="4 5" key="1">
    <citation type="submission" date="2019-07" db="EMBL/GenBank/DDBJ databases">
        <title>De Novo Assembly of kiwifruit Actinidia rufa.</title>
        <authorList>
            <person name="Sugita-Konishi S."/>
            <person name="Sato K."/>
            <person name="Mori E."/>
            <person name="Abe Y."/>
            <person name="Kisaki G."/>
            <person name="Hamano K."/>
            <person name="Suezawa K."/>
            <person name="Otani M."/>
            <person name="Fukuda T."/>
            <person name="Manabe T."/>
            <person name="Gomi K."/>
            <person name="Tabuchi M."/>
            <person name="Akimitsu K."/>
            <person name="Kataoka I."/>
        </authorList>
    </citation>
    <scope>NUCLEOTIDE SEQUENCE [LARGE SCALE GENOMIC DNA]</scope>
    <source>
        <strain evidence="5">cv. Fuchu</strain>
    </source>
</reference>
<organism evidence="4 5">
    <name type="scientific">Actinidia rufa</name>
    <dbReference type="NCBI Taxonomy" id="165716"/>
    <lineage>
        <taxon>Eukaryota</taxon>
        <taxon>Viridiplantae</taxon>
        <taxon>Streptophyta</taxon>
        <taxon>Embryophyta</taxon>
        <taxon>Tracheophyta</taxon>
        <taxon>Spermatophyta</taxon>
        <taxon>Magnoliopsida</taxon>
        <taxon>eudicotyledons</taxon>
        <taxon>Gunneridae</taxon>
        <taxon>Pentapetalae</taxon>
        <taxon>asterids</taxon>
        <taxon>Ericales</taxon>
        <taxon>Actinidiaceae</taxon>
        <taxon>Actinidia</taxon>
    </lineage>
</organism>
<dbReference type="EMBL" id="BJWL01000027">
    <property type="protein sequence ID" value="GFZ18320.1"/>
    <property type="molecule type" value="Genomic_DNA"/>
</dbReference>
<evidence type="ECO:0000256" key="1">
    <source>
        <dbReference type="ARBA" id="ARBA00022723"/>
    </source>
</evidence>
<evidence type="ECO:0000256" key="2">
    <source>
        <dbReference type="ARBA" id="ARBA00022801"/>
    </source>
</evidence>
<dbReference type="GO" id="GO:0019478">
    <property type="term" value="P:D-amino acid catabolic process"/>
    <property type="evidence" value="ECO:0007669"/>
    <property type="project" value="InterPro"/>
</dbReference>
<keyword evidence="3" id="KW-0862">Zinc</keyword>
<dbReference type="Gene3D" id="3.40.50.10700">
    <property type="entry name" value="AF0625-like"/>
    <property type="match status" value="1"/>
</dbReference>
<dbReference type="Proteomes" id="UP000585474">
    <property type="component" value="Unassembled WGS sequence"/>
</dbReference>
<dbReference type="InterPro" id="IPR018033">
    <property type="entry name" value="Deacylase_DtdA_archaea"/>
</dbReference>